<evidence type="ECO:0000256" key="4">
    <source>
        <dbReference type="ARBA" id="ARBA00029440"/>
    </source>
</evidence>
<dbReference type="GO" id="GO:0000105">
    <property type="term" value="P:L-histidine biosynthetic process"/>
    <property type="evidence" value="ECO:0007669"/>
    <property type="project" value="UniProtKB-KW"/>
</dbReference>
<keyword evidence="3 5" id="KW-0368">Histidine biosynthesis</keyword>
<dbReference type="Gene3D" id="3.20.20.70">
    <property type="entry name" value="Aldolase class I"/>
    <property type="match status" value="1"/>
</dbReference>
<evidence type="ECO:0000256" key="1">
    <source>
        <dbReference type="ARBA" id="ARBA00009667"/>
    </source>
</evidence>
<dbReference type="EMBL" id="VWLE01000693">
    <property type="protein sequence ID" value="KAA3936259.1"/>
    <property type="molecule type" value="Genomic_DNA"/>
</dbReference>
<dbReference type="InterPro" id="IPR011060">
    <property type="entry name" value="RibuloseP-bd_barrel"/>
</dbReference>
<dbReference type="AlphaFoldDB" id="A0A5M5BUL3"/>
<evidence type="ECO:0000256" key="5">
    <source>
        <dbReference type="RuleBase" id="RU003657"/>
    </source>
</evidence>
<accession>A0A5M5BUL3</accession>
<dbReference type="Proteomes" id="UP000323717">
    <property type="component" value="Unassembled WGS sequence"/>
</dbReference>
<dbReference type="SUPFAM" id="SSF51366">
    <property type="entry name" value="Ribulose-phoshate binding barrel"/>
    <property type="match status" value="1"/>
</dbReference>
<evidence type="ECO:0000256" key="2">
    <source>
        <dbReference type="ARBA" id="ARBA00022605"/>
    </source>
</evidence>
<dbReference type="InterPro" id="IPR013785">
    <property type="entry name" value="Aldolase_TIM"/>
</dbReference>
<evidence type="ECO:0000313" key="6">
    <source>
        <dbReference type="EMBL" id="KAA3936259.1"/>
    </source>
</evidence>
<comment type="similarity">
    <text evidence="1 5">Belongs to the HisA/HisF family.</text>
</comment>
<keyword evidence="2 5" id="KW-0028">Amino-acid biosynthesis</keyword>
<gene>
    <name evidence="6" type="ORF">F3D71_27545</name>
</gene>
<protein>
    <submittedName>
        <fullName evidence="6">1-(5-phosphoribosyl)-5-[(5-phosphoribosylamino)methylideneamino]imidazole-4-carboxamide isomerase</fullName>
    </submittedName>
</protein>
<feature type="non-terminal residue" evidence="6">
    <location>
        <position position="1"/>
    </location>
</feature>
<evidence type="ECO:0000313" key="7">
    <source>
        <dbReference type="Proteomes" id="UP000323717"/>
    </source>
</evidence>
<dbReference type="GO" id="GO:0016853">
    <property type="term" value="F:isomerase activity"/>
    <property type="evidence" value="ECO:0007669"/>
    <property type="project" value="UniProtKB-KW"/>
</dbReference>
<dbReference type="InterPro" id="IPR006062">
    <property type="entry name" value="His_biosynth"/>
</dbReference>
<name>A0A5M5BUL3_BACOV</name>
<proteinExistence type="inferred from homology"/>
<comment type="caution">
    <text evidence="6">The sequence shown here is derived from an EMBL/GenBank/DDBJ whole genome shotgun (WGS) entry which is preliminary data.</text>
</comment>
<organism evidence="6 7">
    <name type="scientific">Bacteroides ovatus</name>
    <dbReference type="NCBI Taxonomy" id="28116"/>
    <lineage>
        <taxon>Bacteria</taxon>
        <taxon>Pseudomonadati</taxon>
        <taxon>Bacteroidota</taxon>
        <taxon>Bacteroidia</taxon>
        <taxon>Bacteroidales</taxon>
        <taxon>Bacteroidaceae</taxon>
        <taxon>Bacteroides</taxon>
    </lineage>
</organism>
<evidence type="ECO:0000256" key="3">
    <source>
        <dbReference type="ARBA" id="ARBA00023102"/>
    </source>
</evidence>
<keyword evidence="6" id="KW-0413">Isomerase</keyword>
<reference evidence="6 7" key="1">
    <citation type="journal article" date="2019" name="Nat. Med.">
        <title>A library of human gut bacterial isolates paired with longitudinal multiomics data enables mechanistic microbiome research.</title>
        <authorList>
            <person name="Poyet M."/>
            <person name="Groussin M."/>
            <person name="Gibbons S.M."/>
            <person name="Avila-Pacheco J."/>
            <person name="Jiang X."/>
            <person name="Kearney S.M."/>
            <person name="Perrotta A.R."/>
            <person name="Berdy B."/>
            <person name="Zhao S."/>
            <person name="Lieberman T.D."/>
            <person name="Swanson P.K."/>
            <person name="Smith M."/>
            <person name="Roesemann S."/>
            <person name="Alexander J.E."/>
            <person name="Rich S.A."/>
            <person name="Livny J."/>
            <person name="Vlamakis H."/>
            <person name="Clish C."/>
            <person name="Bullock K."/>
            <person name="Deik A."/>
            <person name="Scott J."/>
            <person name="Pierce K.A."/>
            <person name="Xavier R.J."/>
            <person name="Alm E.J."/>
        </authorList>
    </citation>
    <scope>NUCLEOTIDE SEQUENCE [LARGE SCALE GENOMIC DNA]</scope>
    <source>
        <strain evidence="6 7">BIOML-A163</strain>
    </source>
</reference>
<sequence length="56" mass="6129">YKEVLAKFPDLYLMASGGVSKMDDIVALDEAGVPGVIFGKALYEGHITLQDLRIFL</sequence>
<dbReference type="Pfam" id="PF00977">
    <property type="entry name" value="His_biosynth"/>
    <property type="match status" value="1"/>
</dbReference>
<comment type="pathway">
    <text evidence="4">Amino-acid biosynthesis.</text>
</comment>